<evidence type="ECO:0000256" key="3">
    <source>
        <dbReference type="ARBA" id="ARBA00022598"/>
    </source>
</evidence>
<dbReference type="Gene3D" id="3.30.590.10">
    <property type="entry name" value="Glutamine synthetase/guanido kinase, catalytic domain"/>
    <property type="match status" value="1"/>
</dbReference>
<dbReference type="RefSeq" id="WP_181867116.1">
    <property type="nucleotide sequence ID" value="NZ_JACEQY010000044.1"/>
</dbReference>
<dbReference type="InterPro" id="IPR017536">
    <property type="entry name" value="Glutamine_synthetase_typeIII"/>
</dbReference>
<feature type="region of interest" description="Disordered" evidence="9">
    <location>
        <begin position="1"/>
        <end position="20"/>
    </location>
</feature>
<dbReference type="PROSITE" id="PS51987">
    <property type="entry name" value="GS_CATALYTIC"/>
    <property type="match status" value="1"/>
</dbReference>
<dbReference type="InterPro" id="IPR008147">
    <property type="entry name" value="Gln_synt_N"/>
</dbReference>
<dbReference type="NCBIfam" id="TIGR03105">
    <property type="entry name" value="gln_synth_III"/>
    <property type="match status" value="1"/>
</dbReference>
<dbReference type="PROSITE" id="PS00181">
    <property type="entry name" value="GLNA_ATP"/>
    <property type="match status" value="1"/>
</dbReference>
<dbReference type="GO" id="GO:0006542">
    <property type="term" value="P:glutamine biosynthetic process"/>
    <property type="evidence" value="ECO:0007669"/>
    <property type="project" value="InterPro"/>
</dbReference>
<comment type="caution">
    <text evidence="12">The sequence shown here is derived from an EMBL/GenBank/DDBJ whole genome shotgun (WGS) entry which is preliminary data.</text>
</comment>
<organism evidence="12 13">
    <name type="scientific">Streptomyces himalayensis subsp. aureolus</name>
    <dbReference type="NCBI Taxonomy" id="2758039"/>
    <lineage>
        <taxon>Bacteria</taxon>
        <taxon>Bacillati</taxon>
        <taxon>Actinomycetota</taxon>
        <taxon>Actinomycetes</taxon>
        <taxon>Kitasatosporales</taxon>
        <taxon>Streptomycetaceae</taxon>
        <taxon>Streptomyces</taxon>
        <taxon>Streptomyces himalayensis</taxon>
    </lineage>
</organism>
<accession>A0A7W2D6V2</accession>
<dbReference type="Gene3D" id="3.10.20.70">
    <property type="entry name" value="Glutamine synthetase, N-terminal domain"/>
    <property type="match status" value="1"/>
</dbReference>
<dbReference type="EMBL" id="JACEQY010000044">
    <property type="protein sequence ID" value="MBA4865642.1"/>
    <property type="molecule type" value="Genomic_DNA"/>
</dbReference>
<evidence type="ECO:0000256" key="6">
    <source>
        <dbReference type="ARBA" id="ARBA00022842"/>
    </source>
</evidence>
<dbReference type="SUPFAM" id="SSF54368">
    <property type="entry name" value="Glutamine synthetase, N-terminal domain"/>
    <property type="match status" value="1"/>
</dbReference>
<evidence type="ECO:0000256" key="2">
    <source>
        <dbReference type="ARBA" id="ARBA00009897"/>
    </source>
</evidence>
<keyword evidence="5" id="KW-0067">ATP-binding</keyword>
<comment type="cofactor">
    <cofactor evidence="1">
        <name>Mg(2+)</name>
        <dbReference type="ChEBI" id="CHEBI:18420"/>
    </cofactor>
</comment>
<reference evidence="12 13" key="1">
    <citation type="submission" date="2020-07" db="EMBL/GenBank/DDBJ databases">
        <title>Streptomyces isolated from Indian soil.</title>
        <authorList>
            <person name="Mandal S."/>
            <person name="Maiti P.K."/>
        </authorList>
    </citation>
    <scope>NUCLEOTIDE SEQUENCE [LARGE SCALE GENOMIC DNA]</scope>
    <source>
        <strain evidence="12 13">PSKA54</strain>
    </source>
</reference>
<dbReference type="Proteomes" id="UP000586976">
    <property type="component" value="Unassembled WGS sequence"/>
</dbReference>
<evidence type="ECO:0000256" key="7">
    <source>
        <dbReference type="PROSITE-ProRule" id="PRU01330"/>
    </source>
</evidence>
<protein>
    <submittedName>
        <fullName evidence="12">Type III glutamate--ammonia ligase</fullName>
        <ecNumber evidence="12">6.3.1.2</ecNumber>
    </submittedName>
</protein>
<dbReference type="PROSITE" id="PS51986">
    <property type="entry name" value="GS_BETA_GRASP"/>
    <property type="match status" value="1"/>
</dbReference>
<evidence type="ECO:0000256" key="8">
    <source>
        <dbReference type="RuleBase" id="RU000384"/>
    </source>
</evidence>
<keyword evidence="6" id="KW-0460">Magnesium</keyword>
<dbReference type="SUPFAM" id="SSF55931">
    <property type="entry name" value="Glutamine synthetase/guanido kinase"/>
    <property type="match status" value="1"/>
</dbReference>
<dbReference type="InterPro" id="IPR036651">
    <property type="entry name" value="Gln_synt_N_sf"/>
</dbReference>
<sequence>MTVDVSTPPAEAAQDEAPSDLATRARADGVKFLLALFVDLTGKPCAKLVPVEAADELQYEGVGFAGYAAGAMGQQPSDPDLIALPDLASYTPLPWVREGLALVHCDPHVEGKPWPYAPRVILKTLLERARAQQLELFAGAEVEYFLVSRDADGRIAPADAKDTSAQPCYDARGLTRMYEHLTAVSTAMNALGWANYANDHEDGNGQFEQNFAYADALTTADRVITARYLISVLAEQRGMTATFMPKPFSDRTGSGMHLHLSLWRDGAALFPDGTDERALGLSEVAYSFLAGILEHAPGLQAVLAPTVNSYKRTGAVSTRSGATWSPRHASYGGNDRTHFIRVPDGNRIEMRGGDGSANPYLALAAALAAGLDGIERGLDPGAPGADDGTKRPELPLTLLHAVDALAADPVVGGALDAAGPGVCDYFAGLKREEFFAWHSTVGSWEVDRYLTAF</sequence>
<dbReference type="Pfam" id="PF00120">
    <property type="entry name" value="Gln-synt_C"/>
    <property type="match status" value="1"/>
</dbReference>
<dbReference type="InterPro" id="IPR014746">
    <property type="entry name" value="Gln_synth/guanido_kin_cat_dom"/>
</dbReference>
<dbReference type="AlphaFoldDB" id="A0A7W2D6V2"/>
<name>A0A7W2D6V2_9ACTN</name>
<evidence type="ECO:0000256" key="1">
    <source>
        <dbReference type="ARBA" id="ARBA00001946"/>
    </source>
</evidence>
<evidence type="ECO:0000313" key="13">
    <source>
        <dbReference type="Proteomes" id="UP000586976"/>
    </source>
</evidence>
<dbReference type="InterPro" id="IPR027303">
    <property type="entry name" value="Gln_synth_gly_rich_site"/>
</dbReference>
<gene>
    <name evidence="12" type="primary">glnT</name>
    <name evidence="12" type="ORF">H1V43_30745</name>
</gene>
<feature type="domain" description="GS beta-grasp" evidence="10">
    <location>
        <begin position="28"/>
        <end position="112"/>
    </location>
</feature>
<evidence type="ECO:0000256" key="5">
    <source>
        <dbReference type="ARBA" id="ARBA00022840"/>
    </source>
</evidence>
<keyword evidence="3 12" id="KW-0436">Ligase</keyword>
<dbReference type="InterPro" id="IPR008146">
    <property type="entry name" value="Gln_synth_cat_dom"/>
</dbReference>
<evidence type="ECO:0000313" key="12">
    <source>
        <dbReference type="EMBL" id="MBA4865642.1"/>
    </source>
</evidence>
<evidence type="ECO:0000259" key="10">
    <source>
        <dbReference type="PROSITE" id="PS51986"/>
    </source>
</evidence>
<dbReference type="GO" id="GO:0005524">
    <property type="term" value="F:ATP binding"/>
    <property type="evidence" value="ECO:0007669"/>
    <property type="project" value="UniProtKB-KW"/>
</dbReference>
<dbReference type="PANTHER" id="PTHR43785:SF14">
    <property type="entry name" value="GLUTAMINE SYNTHETASE"/>
    <property type="match status" value="1"/>
</dbReference>
<evidence type="ECO:0000259" key="11">
    <source>
        <dbReference type="PROSITE" id="PS51987"/>
    </source>
</evidence>
<dbReference type="GO" id="GO:0004356">
    <property type="term" value="F:glutamine synthetase activity"/>
    <property type="evidence" value="ECO:0007669"/>
    <property type="project" value="UniProtKB-EC"/>
</dbReference>
<evidence type="ECO:0000256" key="9">
    <source>
        <dbReference type="SAM" id="MobiDB-lite"/>
    </source>
</evidence>
<dbReference type="PANTHER" id="PTHR43785">
    <property type="entry name" value="GAMMA-GLUTAMYLPUTRESCINE SYNTHETASE"/>
    <property type="match status" value="1"/>
</dbReference>
<comment type="similarity">
    <text evidence="2 7 8">Belongs to the glutamine synthetase family.</text>
</comment>
<dbReference type="EC" id="6.3.1.2" evidence="12"/>
<proteinExistence type="inferred from homology"/>
<evidence type="ECO:0000256" key="4">
    <source>
        <dbReference type="ARBA" id="ARBA00022741"/>
    </source>
</evidence>
<keyword evidence="13" id="KW-1185">Reference proteome</keyword>
<feature type="domain" description="GS catalytic" evidence="11">
    <location>
        <begin position="118"/>
        <end position="453"/>
    </location>
</feature>
<keyword evidence="4" id="KW-0547">Nucleotide-binding</keyword>
<dbReference type="SMART" id="SM01230">
    <property type="entry name" value="Gln-synt_C"/>
    <property type="match status" value="1"/>
</dbReference>